<dbReference type="Proteomes" id="UP001239111">
    <property type="component" value="Chromosome 1"/>
</dbReference>
<dbReference type="EMBL" id="CM056741">
    <property type="protein sequence ID" value="KAJ8685496.1"/>
    <property type="molecule type" value="Genomic_DNA"/>
</dbReference>
<gene>
    <name evidence="1" type="ORF">QAD02_021289</name>
</gene>
<protein>
    <submittedName>
        <fullName evidence="1">Uncharacterized protein</fullName>
    </submittedName>
</protein>
<evidence type="ECO:0000313" key="1">
    <source>
        <dbReference type="EMBL" id="KAJ8685496.1"/>
    </source>
</evidence>
<accession>A0ACC2PRP4</accession>
<organism evidence="1 2">
    <name type="scientific">Eretmocerus hayati</name>
    <dbReference type="NCBI Taxonomy" id="131215"/>
    <lineage>
        <taxon>Eukaryota</taxon>
        <taxon>Metazoa</taxon>
        <taxon>Ecdysozoa</taxon>
        <taxon>Arthropoda</taxon>
        <taxon>Hexapoda</taxon>
        <taxon>Insecta</taxon>
        <taxon>Pterygota</taxon>
        <taxon>Neoptera</taxon>
        <taxon>Endopterygota</taxon>
        <taxon>Hymenoptera</taxon>
        <taxon>Apocrita</taxon>
        <taxon>Proctotrupomorpha</taxon>
        <taxon>Chalcidoidea</taxon>
        <taxon>Aphelinidae</taxon>
        <taxon>Aphelininae</taxon>
        <taxon>Eretmocerus</taxon>
    </lineage>
</organism>
<comment type="caution">
    <text evidence="1">The sequence shown here is derived from an EMBL/GenBank/DDBJ whole genome shotgun (WGS) entry which is preliminary data.</text>
</comment>
<proteinExistence type="predicted"/>
<name>A0ACC2PRP4_9HYME</name>
<reference evidence="1" key="1">
    <citation type="submission" date="2023-04" db="EMBL/GenBank/DDBJ databases">
        <title>A chromosome-level genome assembly of the parasitoid wasp Eretmocerus hayati.</title>
        <authorList>
            <person name="Zhong Y."/>
            <person name="Liu S."/>
            <person name="Liu Y."/>
        </authorList>
    </citation>
    <scope>NUCLEOTIDE SEQUENCE</scope>
    <source>
        <strain evidence="1">ZJU_SS_LIU_2023</strain>
    </source>
</reference>
<evidence type="ECO:0000313" key="2">
    <source>
        <dbReference type="Proteomes" id="UP001239111"/>
    </source>
</evidence>
<keyword evidence="2" id="KW-1185">Reference proteome</keyword>
<sequence>MVPRLPNDITPPNKSAAPEVSAASEASATPKMSAAPEGSDAPERSAAPVESAAPEVDELTSSSGEGDQLHASPGPSIPNENLSAVPRPQPRITSDILISPGKVGKPYKTFWQSPEFSGVIVRARVPSLGSDQAIDLFPFCLHDI</sequence>